<dbReference type="GO" id="GO:0043565">
    <property type="term" value="F:sequence-specific DNA binding"/>
    <property type="evidence" value="ECO:0007669"/>
    <property type="project" value="InterPro"/>
</dbReference>
<evidence type="ECO:0000259" key="4">
    <source>
        <dbReference type="PROSITE" id="PS01124"/>
    </source>
</evidence>
<dbReference type="InterPro" id="IPR020449">
    <property type="entry name" value="Tscrpt_reg_AraC-type_HTH"/>
</dbReference>
<sequence length="251" mass="29245">MLHRLIVGGDKVLEYSETAHDERMKSELKTWSREKLEQAINEGRRELVKETAKTFVSELCSQAQAPELVHQQLCKLLIHYYEWSGKLGLTKQWLGMKDMKSVLFHVCSISSREELMEEFGQLLVRLTECIAESAVQPEHDPIEKSIRYIELNYSKTLTLKEVADSVYLNAAYFSTLFKQRTGKSFIERLTEIRIVEAKRRMAHSDNKIAVIAEHTGFSNIRHFNRVFKNETGMSPKEYRDRFHGRMDATQL</sequence>
<dbReference type="InterPro" id="IPR009057">
    <property type="entry name" value="Homeodomain-like_sf"/>
</dbReference>
<evidence type="ECO:0000256" key="3">
    <source>
        <dbReference type="ARBA" id="ARBA00023163"/>
    </source>
</evidence>
<evidence type="ECO:0000256" key="2">
    <source>
        <dbReference type="ARBA" id="ARBA00023125"/>
    </source>
</evidence>
<dbReference type="Pfam" id="PF12833">
    <property type="entry name" value="HTH_18"/>
    <property type="match status" value="1"/>
</dbReference>
<accession>A0A368W1R8</accession>
<keyword evidence="6" id="KW-1185">Reference proteome</keyword>
<keyword evidence="3" id="KW-0804">Transcription</keyword>
<evidence type="ECO:0000313" key="6">
    <source>
        <dbReference type="Proteomes" id="UP000252415"/>
    </source>
</evidence>
<protein>
    <submittedName>
        <fullName evidence="5">AraC-like DNA-binding protein</fullName>
    </submittedName>
</protein>
<organism evidence="5 6">
    <name type="scientific">Paenibacillus prosopidis</name>
    <dbReference type="NCBI Taxonomy" id="630520"/>
    <lineage>
        <taxon>Bacteria</taxon>
        <taxon>Bacillati</taxon>
        <taxon>Bacillota</taxon>
        <taxon>Bacilli</taxon>
        <taxon>Bacillales</taxon>
        <taxon>Paenibacillaceae</taxon>
        <taxon>Paenibacillus</taxon>
    </lineage>
</organism>
<dbReference type="PROSITE" id="PS00041">
    <property type="entry name" value="HTH_ARAC_FAMILY_1"/>
    <property type="match status" value="1"/>
</dbReference>
<keyword evidence="2 5" id="KW-0238">DNA-binding</keyword>
<name>A0A368W1R8_9BACL</name>
<dbReference type="SUPFAM" id="SSF46689">
    <property type="entry name" value="Homeodomain-like"/>
    <property type="match status" value="2"/>
</dbReference>
<dbReference type="PANTHER" id="PTHR43280:SF2">
    <property type="entry name" value="HTH-TYPE TRANSCRIPTIONAL REGULATOR EXSA"/>
    <property type="match status" value="1"/>
</dbReference>
<comment type="caution">
    <text evidence="5">The sequence shown here is derived from an EMBL/GenBank/DDBJ whole genome shotgun (WGS) entry which is preliminary data.</text>
</comment>
<evidence type="ECO:0000256" key="1">
    <source>
        <dbReference type="ARBA" id="ARBA00023015"/>
    </source>
</evidence>
<dbReference type="GO" id="GO:0003700">
    <property type="term" value="F:DNA-binding transcription factor activity"/>
    <property type="evidence" value="ECO:0007669"/>
    <property type="project" value="InterPro"/>
</dbReference>
<proteinExistence type="predicted"/>
<evidence type="ECO:0000313" key="5">
    <source>
        <dbReference type="EMBL" id="RCW47626.1"/>
    </source>
</evidence>
<keyword evidence="1" id="KW-0805">Transcription regulation</keyword>
<dbReference type="Proteomes" id="UP000252415">
    <property type="component" value="Unassembled WGS sequence"/>
</dbReference>
<dbReference type="PROSITE" id="PS01124">
    <property type="entry name" value="HTH_ARAC_FAMILY_2"/>
    <property type="match status" value="1"/>
</dbReference>
<dbReference type="AlphaFoldDB" id="A0A368W1R8"/>
<dbReference type="PANTHER" id="PTHR43280">
    <property type="entry name" value="ARAC-FAMILY TRANSCRIPTIONAL REGULATOR"/>
    <property type="match status" value="1"/>
</dbReference>
<dbReference type="PRINTS" id="PR00032">
    <property type="entry name" value="HTHARAC"/>
</dbReference>
<dbReference type="InterPro" id="IPR018060">
    <property type="entry name" value="HTH_AraC"/>
</dbReference>
<reference evidence="5 6" key="1">
    <citation type="submission" date="2018-07" db="EMBL/GenBank/DDBJ databases">
        <title>Genomic Encyclopedia of Type Strains, Phase III (KMG-III): the genomes of soil and plant-associated and newly described type strains.</title>
        <authorList>
            <person name="Whitman W."/>
        </authorList>
    </citation>
    <scope>NUCLEOTIDE SEQUENCE [LARGE SCALE GENOMIC DNA]</scope>
    <source>
        <strain evidence="5 6">CECT 7506</strain>
    </source>
</reference>
<gene>
    <name evidence="5" type="ORF">DFP97_108250</name>
</gene>
<dbReference type="InterPro" id="IPR018062">
    <property type="entry name" value="HTH_AraC-typ_CS"/>
</dbReference>
<dbReference type="SMART" id="SM00342">
    <property type="entry name" value="HTH_ARAC"/>
    <property type="match status" value="1"/>
</dbReference>
<dbReference type="Gene3D" id="1.10.10.60">
    <property type="entry name" value="Homeodomain-like"/>
    <property type="match status" value="2"/>
</dbReference>
<dbReference type="EMBL" id="QPJD01000008">
    <property type="protein sequence ID" value="RCW47626.1"/>
    <property type="molecule type" value="Genomic_DNA"/>
</dbReference>
<feature type="domain" description="HTH araC/xylS-type" evidence="4">
    <location>
        <begin position="143"/>
        <end position="241"/>
    </location>
</feature>